<dbReference type="GO" id="GO:0016020">
    <property type="term" value="C:membrane"/>
    <property type="evidence" value="ECO:0007669"/>
    <property type="project" value="UniProtKB-SubCell"/>
</dbReference>
<gene>
    <name evidence="6" type="ORF">Clacol_002655</name>
</gene>
<dbReference type="Pfam" id="PF03619">
    <property type="entry name" value="Solute_trans_a"/>
    <property type="match status" value="1"/>
</dbReference>
<reference evidence="6" key="1">
    <citation type="submission" date="2021-10" db="EMBL/GenBank/DDBJ databases">
        <title>De novo Genome Assembly of Clathrus columnatus (Basidiomycota, Fungi) Using Illumina and Nanopore Sequence Data.</title>
        <authorList>
            <person name="Ogiso-Tanaka E."/>
            <person name="Itagaki H."/>
            <person name="Hosoya T."/>
            <person name="Hosaka K."/>
        </authorList>
    </citation>
    <scope>NUCLEOTIDE SEQUENCE</scope>
    <source>
        <strain evidence="6">MO-923</strain>
    </source>
</reference>
<protein>
    <submittedName>
        <fullName evidence="6">Uncharacterized protein</fullName>
    </submittedName>
</protein>
<comment type="subcellular location">
    <subcellularLocation>
        <location evidence="1">Membrane</location>
        <topology evidence="1">Multi-pass membrane protein</topology>
    </subcellularLocation>
</comment>
<evidence type="ECO:0000313" key="6">
    <source>
        <dbReference type="EMBL" id="GJJ08439.1"/>
    </source>
</evidence>
<feature type="region of interest" description="Disordered" evidence="5">
    <location>
        <begin position="200"/>
        <end position="233"/>
    </location>
</feature>
<dbReference type="AlphaFoldDB" id="A0AAV5A6S4"/>
<evidence type="ECO:0000256" key="4">
    <source>
        <dbReference type="ARBA" id="ARBA00023136"/>
    </source>
</evidence>
<evidence type="ECO:0000256" key="3">
    <source>
        <dbReference type="ARBA" id="ARBA00022989"/>
    </source>
</evidence>
<evidence type="ECO:0000313" key="7">
    <source>
        <dbReference type="Proteomes" id="UP001050691"/>
    </source>
</evidence>
<dbReference type="EMBL" id="BPWL01000003">
    <property type="protein sequence ID" value="GJJ08439.1"/>
    <property type="molecule type" value="Genomic_DNA"/>
</dbReference>
<feature type="region of interest" description="Disordered" evidence="5">
    <location>
        <begin position="313"/>
        <end position="352"/>
    </location>
</feature>
<dbReference type="Proteomes" id="UP001050691">
    <property type="component" value="Unassembled WGS sequence"/>
</dbReference>
<sequence>MYCLLQLYSTLATELSPYRPLLKFLSIKSVVFLTFWQASLLSVLAAFGAIKDTPTMTSDAIQNGIATILETVEMAIFAIVHLKAFSYMEYKPEHGKGDQRTPRWKSLKHVLDIREFWSELINNSRHFTKTIRGIETDEQARRRLHFSKIMGREREAVSLKGNAEDESDGELFEEYYPESHNLTDANLYDSTHKEKYSDTISNHLRGHGGPTAQPSNRYTSQQLKNTRDGVKDSNIYIQSSSQRISEPNNSRMDIPSLKSIPPREIYNVPLETDLRRSLHGEALPSIDGSRGTVRFLAINRSSRPTSQYLISAGDPVPRNVQPYEQSGRPAMRFSKHRPPRIILPASLAHSDK</sequence>
<name>A0AAV5A6S4_9AGAM</name>
<comment type="caution">
    <text evidence="6">The sequence shown here is derived from an EMBL/GenBank/DDBJ whole genome shotgun (WGS) entry which is preliminary data.</text>
</comment>
<keyword evidence="7" id="KW-1185">Reference proteome</keyword>
<proteinExistence type="predicted"/>
<keyword evidence="4" id="KW-0472">Membrane</keyword>
<evidence type="ECO:0000256" key="1">
    <source>
        <dbReference type="ARBA" id="ARBA00004141"/>
    </source>
</evidence>
<keyword evidence="3" id="KW-1133">Transmembrane helix</keyword>
<evidence type="ECO:0000256" key="5">
    <source>
        <dbReference type="SAM" id="MobiDB-lite"/>
    </source>
</evidence>
<evidence type="ECO:0000256" key="2">
    <source>
        <dbReference type="ARBA" id="ARBA00022692"/>
    </source>
</evidence>
<dbReference type="PANTHER" id="PTHR23423">
    <property type="entry name" value="ORGANIC SOLUTE TRANSPORTER-RELATED"/>
    <property type="match status" value="1"/>
</dbReference>
<organism evidence="6 7">
    <name type="scientific">Clathrus columnatus</name>
    <dbReference type="NCBI Taxonomy" id="1419009"/>
    <lineage>
        <taxon>Eukaryota</taxon>
        <taxon>Fungi</taxon>
        <taxon>Dikarya</taxon>
        <taxon>Basidiomycota</taxon>
        <taxon>Agaricomycotina</taxon>
        <taxon>Agaricomycetes</taxon>
        <taxon>Phallomycetidae</taxon>
        <taxon>Phallales</taxon>
        <taxon>Clathraceae</taxon>
        <taxon>Clathrus</taxon>
    </lineage>
</organism>
<feature type="compositionally biased region" description="Polar residues" evidence="5">
    <location>
        <begin position="212"/>
        <end position="224"/>
    </location>
</feature>
<accession>A0AAV5A6S4</accession>
<dbReference type="InterPro" id="IPR005178">
    <property type="entry name" value="Ostalpha/TMEM184C"/>
</dbReference>
<keyword evidence="2" id="KW-0812">Transmembrane</keyword>